<proteinExistence type="inferred from homology"/>
<feature type="compositionally biased region" description="Polar residues" evidence="7">
    <location>
        <begin position="544"/>
        <end position="563"/>
    </location>
</feature>
<dbReference type="InterPro" id="IPR001680">
    <property type="entry name" value="WD40_rpt"/>
</dbReference>
<organism evidence="8 9">
    <name type="scientific">Porphyridium purpureum</name>
    <name type="common">Red alga</name>
    <name type="synonym">Porphyridium cruentum</name>
    <dbReference type="NCBI Taxonomy" id="35688"/>
    <lineage>
        <taxon>Eukaryota</taxon>
        <taxon>Rhodophyta</taxon>
        <taxon>Bangiophyceae</taxon>
        <taxon>Porphyridiales</taxon>
        <taxon>Porphyridiaceae</taxon>
        <taxon>Porphyridium</taxon>
    </lineage>
</organism>
<dbReference type="EMBL" id="VRMN01000004">
    <property type="protein sequence ID" value="KAA8494444.1"/>
    <property type="molecule type" value="Genomic_DNA"/>
</dbReference>
<feature type="region of interest" description="Disordered" evidence="7">
    <location>
        <begin position="544"/>
        <end position="578"/>
    </location>
</feature>
<keyword evidence="4" id="KW-0833">Ubl conjugation pathway</keyword>
<dbReference type="InterPro" id="IPR051865">
    <property type="entry name" value="WD-repeat_CDT2_adapter"/>
</dbReference>
<evidence type="ECO:0000313" key="8">
    <source>
        <dbReference type="EMBL" id="KAA8494444.1"/>
    </source>
</evidence>
<dbReference type="GO" id="GO:0005634">
    <property type="term" value="C:nucleus"/>
    <property type="evidence" value="ECO:0007669"/>
    <property type="project" value="TreeGrafter"/>
</dbReference>
<dbReference type="AlphaFoldDB" id="A0A5J4YUS1"/>
<comment type="pathway">
    <text evidence="1">Protein modification; protein ubiquitination.</text>
</comment>
<evidence type="ECO:0000256" key="5">
    <source>
        <dbReference type="ARBA" id="ARBA00038344"/>
    </source>
</evidence>
<evidence type="ECO:0000256" key="2">
    <source>
        <dbReference type="ARBA" id="ARBA00022574"/>
    </source>
</evidence>
<accession>A0A5J4YUS1</accession>
<reference evidence="9" key="1">
    <citation type="journal article" date="2019" name="Nat. Commun.">
        <title>Expansion of phycobilisome linker gene families in mesophilic red algae.</title>
        <authorList>
            <person name="Lee J."/>
            <person name="Kim D."/>
            <person name="Bhattacharya D."/>
            <person name="Yoon H.S."/>
        </authorList>
    </citation>
    <scope>NUCLEOTIDE SEQUENCE [LARGE SCALE GENOMIC DNA]</scope>
    <source>
        <strain evidence="9">CCMP 1328</strain>
    </source>
</reference>
<evidence type="ECO:0000313" key="9">
    <source>
        <dbReference type="Proteomes" id="UP000324585"/>
    </source>
</evidence>
<protein>
    <submittedName>
        <fullName evidence="8">Denticleless protein-like</fullName>
    </submittedName>
</protein>
<keyword evidence="2 6" id="KW-0853">WD repeat</keyword>
<feature type="region of interest" description="Disordered" evidence="7">
    <location>
        <begin position="230"/>
        <end position="258"/>
    </location>
</feature>
<comment type="caution">
    <text evidence="8">The sequence shown here is derived from an EMBL/GenBank/DDBJ whole genome shotgun (WGS) entry which is preliminary data.</text>
</comment>
<dbReference type="Gene3D" id="2.130.10.10">
    <property type="entry name" value="YVTN repeat-like/Quinoprotein amine dehydrogenase"/>
    <property type="match status" value="3"/>
</dbReference>
<dbReference type="PANTHER" id="PTHR22852:SF0">
    <property type="entry name" value="DENTICLELESS PROTEIN HOMOLOG"/>
    <property type="match status" value="1"/>
</dbReference>
<dbReference type="OrthoDB" id="2096344at2759"/>
<feature type="repeat" description="WD" evidence="6">
    <location>
        <begin position="439"/>
        <end position="474"/>
    </location>
</feature>
<evidence type="ECO:0000256" key="4">
    <source>
        <dbReference type="ARBA" id="ARBA00022786"/>
    </source>
</evidence>
<evidence type="ECO:0000256" key="1">
    <source>
        <dbReference type="ARBA" id="ARBA00004906"/>
    </source>
</evidence>
<dbReference type="PROSITE" id="PS50082">
    <property type="entry name" value="WD_REPEATS_2"/>
    <property type="match status" value="4"/>
</dbReference>
<feature type="region of interest" description="Disordered" evidence="7">
    <location>
        <begin position="490"/>
        <end position="523"/>
    </location>
</feature>
<dbReference type="SMART" id="SM00320">
    <property type="entry name" value="WD40"/>
    <property type="match status" value="6"/>
</dbReference>
<sequence>MRQLGVPTMLMRRELGVGSSAAGRGGATLRVLESRDVRTLATSCLDTYYARYDEDAAFGGMAGSSVVPLALEYALHSPWLAVGDEEGYVTLMDTRANAWNDAYQSAAALKLSVHLNAIFDVHWLQDDARLATASGDSTVRVFDVASQTVLRTLHAHKGSVKCVRAMPSQPNVLASAARDGTCVLFDTRMSPAEQPYALRIEDAHVRTHQPQEHAGALSPSAGAGMDAISATRQKPTASPPPFKKRRRSRMSSSHGVQKSVTSLAFHQNEPHILYTAGAGDGALKLWDIRKVTDSSHAPSGGRQKSPKNAAKVVPLLTVIPSVSQIGYGAAWAPSNRRLYGVQHVDVDRTGRYILASCTNSCVYVYHTHAPDAGPAYILHGHDTTSGSFYIRSRFSPDGQHVISGSADSCAYVWNLSDVPATGALLSPAYRLHAHTAGEVSDVAWSSARKHQIATCGDDRTVRVWRTERERQLQRQRVQGKPNDFVRSELQDSERTGLRSGFGAASNGAIPDSHPAGTHHVQPLPDAHVDLTHVSSLHAVRTPYSPNASAIRTKPATNLSTNAIRSFPRPHGSQAAMSL</sequence>
<dbReference type="Pfam" id="PF00400">
    <property type="entry name" value="WD40"/>
    <property type="match status" value="5"/>
</dbReference>
<evidence type="ECO:0000256" key="7">
    <source>
        <dbReference type="SAM" id="MobiDB-lite"/>
    </source>
</evidence>
<dbReference type="SUPFAM" id="SSF50978">
    <property type="entry name" value="WD40 repeat-like"/>
    <property type="match status" value="1"/>
</dbReference>
<evidence type="ECO:0000256" key="3">
    <source>
        <dbReference type="ARBA" id="ARBA00022737"/>
    </source>
</evidence>
<dbReference type="PANTHER" id="PTHR22852">
    <property type="entry name" value="LETHAL 2 DENTICLELESS PROTEIN RETINOIC ACID-REGULATED NUCLEAR MATRIX-ASSOCIATED PROTEIN"/>
    <property type="match status" value="1"/>
</dbReference>
<dbReference type="InterPro" id="IPR036322">
    <property type="entry name" value="WD40_repeat_dom_sf"/>
</dbReference>
<keyword evidence="3" id="KW-0677">Repeat</keyword>
<dbReference type="Proteomes" id="UP000324585">
    <property type="component" value="Unassembled WGS sequence"/>
</dbReference>
<dbReference type="GO" id="GO:0030674">
    <property type="term" value="F:protein-macromolecule adaptor activity"/>
    <property type="evidence" value="ECO:0007669"/>
    <property type="project" value="TreeGrafter"/>
</dbReference>
<keyword evidence="9" id="KW-1185">Reference proteome</keyword>
<dbReference type="PROSITE" id="PS00678">
    <property type="entry name" value="WD_REPEATS_1"/>
    <property type="match status" value="1"/>
</dbReference>
<feature type="repeat" description="WD" evidence="6">
    <location>
        <begin position="253"/>
        <end position="289"/>
    </location>
</feature>
<dbReference type="OMA" id="CFALKGH"/>
<evidence type="ECO:0000256" key="6">
    <source>
        <dbReference type="PROSITE-ProRule" id="PRU00221"/>
    </source>
</evidence>
<feature type="repeat" description="WD" evidence="6">
    <location>
        <begin position="111"/>
        <end position="152"/>
    </location>
</feature>
<comment type="similarity">
    <text evidence="5">Belongs to the WD repeat cdt2 family.</text>
</comment>
<name>A0A5J4YUS1_PORPP</name>
<dbReference type="PROSITE" id="PS50294">
    <property type="entry name" value="WD_REPEATS_REGION"/>
    <property type="match status" value="1"/>
</dbReference>
<dbReference type="InterPro" id="IPR015943">
    <property type="entry name" value="WD40/YVTN_repeat-like_dom_sf"/>
</dbReference>
<feature type="repeat" description="WD" evidence="6">
    <location>
        <begin position="394"/>
        <end position="416"/>
    </location>
</feature>
<dbReference type="InterPro" id="IPR019775">
    <property type="entry name" value="WD40_repeat_CS"/>
</dbReference>
<gene>
    <name evidence="8" type="ORF">FVE85_2685</name>
</gene>
<dbReference type="GO" id="GO:0043161">
    <property type="term" value="P:proteasome-mediated ubiquitin-dependent protein catabolic process"/>
    <property type="evidence" value="ECO:0007669"/>
    <property type="project" value="TreeGrafter"/>
</dbReference>